<feature type="chain" id="PRO_5032439531" evidence="8">
    <location>
        <begin position="21"/>
        <end position="868"/>
    </location>
</feature>
<feature type="transmembrane region" description="Helical" evidence="7">
    <location>
        <begin position="324"/>
        <end position="344"/>
    </location>
</feature>
<keyword evidence="11" id="KW-1185">Reference proteome</keyword>
<name>A0A812IAH7_9DINO</name>
<dbReference type="GO" id="GO:0016757">
    <property type="term" value="F:glycosyltransferase activity"/>
    <property type="evidence" value="ECO:0007669"/>
    <property type="project" value="UniProtKB-KW"/>
</dbReference>
<feature type="transmembrane region" description="Helical" evidence="7">
    <location>
        <begin position="104"/>
        <end position="130"/>
    </location>
</feature>
<dbReference type="PANTHER" id="PTHR43867">
    <property type="entry name" value="CELLULOSE SYNTHASE CATALYTIC SUBUNIT A [UDP-FORMING]"/>
    <property type="match status" value="1"/>
</dbReference>
<comment type="caution">
    <text evidence="10">The sequence shown here is derived from an EMBL/GenBank/DDBJ whole genome shotgun (WGS) entry which is preliminary data.</text>
</comment>
<evidence type="ECO:0000259" key="9">
    <source>
        <dbReference type="Pfam" id="PF13632"/>
    </source>
</evidence>
<dbReference type="OrthoDB" id="72851at2759"/>
<evidence type="ECO:0000256" key="1">
    <source>
        <dbReference type="ARBA" id="ARBA00004141"/>
    </source>
</evidence>
<sequence>MAMLFLVYLTMLVAAGQCDAEASMASSACHNDGSVALLQSSAKEVRLSSLPRPSARYSHQQLKWEWGKSGGFVKWNRHSIALAFDASLYKAFNRDLAPTSGPLILRVVLGIFVIWALSNILVILMLILLVPTAAVVQAAWSIMPKGKSKQSKNASKERIVAGADTNSPALWPPSQRSSAPWTVTCICVLDLLLNLVLVLLFASEKLQAQQIISFLMLETLASSIVFLFFASWDDQRHIITVWQVLQTIRFFLVRRTIYANFGTYVASLLLLLAVSSAGIKAELSVEYDVRLPPFEPKKMDIDRPAYGWLGPYAQWVQSNYIRRLITGVFFTADAMKYVLFVYFFTYGPENDTAQVSDDTFNMLAAFAILLQCALQFTPTLAHVLAAVIQMKTYCEQEPLLRAYRTGPCEVSALANDHNQNSDLQQRLQNHKCRSITVVVPAYMPNEEDILLDCLEVYRQEATKYPGTMRVILVWNSPQEHTFMEQKLKELEKEWPSFEAHRNTLSTSKCDNLNMAVDLLGTDFALFNDADTMVSAESMCRASLRLFEEDQDTVQARLVHCWEDFAGITDNGFFLLGAITTCNDAVRRELNEVIYGAMQMPFCNGRGSFWRTDAIKKVGFDHRTVGEDHDAMFRAWAYYGIKGGIDDNILCQEREPPDYQSMVNQRSRWYSGQVQKIRCMTWMARSTHISAFFKIVVLYLDWIDKPFQGWAYLVFYWTLTYTLKSRACAFNPLMVVTIMGTTVTIPIIVVMLFAVPMAVQKAAAVLETHYRPRWLAWILVTFISPWTYGVVRETICRCHMLHDFLWSGEVEFMCTLRDKTPSRSPSVMSPASRLSPGAYDFGFAADADGIGMDRGCEDAQEDAQVADAS</sequence>
<evidence type="ECO:0000256" key="4">
    <source>
        <dbReference type="ARBA" id="ARBA00022692"/>
    </source>
</evidence>
<reference evidence="10" key="1">
    <citation type="submission" date="2021-02" db="EMBL/GenBank/DDBJ databases">
        <authorList>
            <person name="Dougan E. K."/>
            <person name="Rhodes N."/>
            <person name="Thang M."/>
            <person name="Chan C."/>
        </authorList>
    </citation>
    <scope>NUCLEOTIDE SEQUENCE</scope>
</reference>
<dbReference type="Gene3D" id="3.90.550.10">
    <property type="entry name" value="Spore Coat Polysaccharide Biosynthesis Protein SpsA, Chain A"/>
    <property type="match status" value="1"/>
</dbReference>
<gene>
    <name evidence="10" type="primary">CSLA7</name>
    <name evidence="10" type="ORF">SNAT2548_LOCUS3164</name>
</gene>
<feature type="transmembrane region" description="Helical" evidence="7">
    <location>
        <begin position="773"/>
        <end position="790"/>
    </location>
</feature>
<dbReference type="InterPro" id="IPR001173">
    <property type="entry name" value="Glyco_trans_2-like"/>
</dbReference>
<comment type="subcellular location">
    <subcellularLocation>
        <location evidence="1">Membrane</location>
        <topology evidence="1">Multi-pass membrane protein</topology>
    </subcellularLocation>
</comment>
<evidence type="ECO:0000256" key="2">
    <source>
        <dbReference type="ARBA" id="ARBA00022676"/>
    </source>
</evidence>
<keyword evidence="5 7" id="KW-1133">Transmembrane helix</keyword>
<feature type="signal peptide" evidence="8">
    <location>
        <begin position="1"/>
        <end position="20"/>
    </location>
</feature>
<feature type="transmembrane region" description="Helical" evidence="7">
    <location>
        <begin position="252"/>
        <end position="274"/>
    </location>
</feature>
<evidence type="ECO:0000313" key="10">
    <source>
        <dbReference type="EMBL" id="CAE7025346.1"/>
    </source>
</evidence>
<evidence type="ECO:0000313" key="11">
    <source>
        <dbReference type="Proteomes" id="UP000604046"/>
    </source>
</evidence>
<evidence type="ECO:0000256" key="3">
    <source>
        <dbReference type="ARBA" id="ARBA00022679"/>
    </source>
</evidence>
<accession>A0A812IAH7</accession>
<keyword evidence="4 7" id="KW-0812">Transmembrane</keyword>
<dbReference type="SUPFAM" id="SSF53448">
    <property type="entry name" value="Nucleotide-diphospho-sugar transferases"/>
    <property type="match status" value="1"/>
</dbReference>
<dbReference type="EMBL" id="CAJNDS010000193">
    <property type="protein sequence ID" value="CAE7025346.1"/>
    <property type="molecule type" value="Genomic_DNA"/>
</dbReference>
<protein>
    <submittedName>
        <fullName evidence="10">CSLA7 protein</fullName>
    </submittedName>
</protein>
<dbReference type="GO" id="GO:0016020">
    <property type="term" value="C:membrane"/>
    <property type="evidence" value="ECO:0007669"/>
    <property type="project" value="UniProtKB-SubCell"/>
</dbReference>
<dbReference type="Pfam" id="PF13632">
    <property type="entry name" value="Glyco_trans_2_3"/>
    <property type="match status" value="1"/>
</dbReference>
<keyword evidence="3" id="KW-0808">Transferase</keyword>
<keyword evidence="6 7" id="KW-0472">Membrane</keyword>
<organism evidence="10 11">
    <name type="scientific">Symbiodinium natans</name>
    <dbReference type="NCBI Taxonomy" id="878477"/>
    <lineage>
        <taxon>Eukaryota</taxon>
        <taxon>Sar</taxon>
        <taxon>Alveolata</taxon>
        <taxon>Dinophyceae</taxon>
        <taxon>Suessiales</taxon>
        <taxon>Symbiodiniaceae</taxon>
        <taxon>Symbiodinium</taxon>
    </lineage>
</organism>
<feature type="transmembrane region" description="Helical" evidence="7">
    <location>
        <begin position="181"/>
        <end position="202"/>
    </location>
</feature>
<feature type="transmembrane region" description="Helical" evidence="7">
    <location>
        <begin position="214"/>
        <end position="232"/>
    </location>
</feature>
<feature type="transmembrane region" description="Helical" evidence="7">
    <location>
        <begin position="734"/>
        <end position="753"/>
    </location>
</feature>
<proteinExistence type="predicted"/>
<feature type="domain" description="Glycosyltransferase 2-like" evidence="9">
    <location>
        <begin position="528"/>
        <end position="722"/>
    </location>
</feature>
<evidence type="ECO:0000256" key="7">
    <source>
        <dbReference type="SAM" id="Phobius"/>
    </source>
</evidence>
<evidence type="ECO:0000256" key="5">
    <source>
        <dbReference type="ARBA" id="ARBA00022989"/>
    </source>
</evidence>
<dbReference type="InterPro" id="IPR050321">
    <property type="entry name" value="Glycosyltr_2/OpgH_subfam"/>
</dbReference>
<dbReference type="AlphaFoldDB" id="A0A812IAH7"/>
<evidence type="ECO:0000256" key="6">
    <source>
        <dbReference type="ARBA" id="ARBA00023136"/>
    </source>
</evidence>
<keyword evidence="2" id="KW-0328">Glycosyltransferase</keyword>
<evidence type="ECO:0000256" key="8">
    <source>
        <dbReference type="SAM" id="SignalP"/>
    </source>
</evidence>
<feature type="transmembrane region" description="Helical" evidence="7">
    <location>
        <begin position="364"/>
        <end position="388"/>
    </location>
</feature>
<dbReference type="Proteomes" id="UP000604046">
    <property type="component" value="Unassembled WGS sequence"/>
</dbReference>
<dbReference type="PANTHER" id="PTHR43867:SF2">
    <property type="entry name" value="CELLULOSE SYNTHASE CATALYTIC SUBUNIT A [UDP-FORMING]"/>
    <property type="match status" value="1"/>
</dbReference>
<dbReference type="InterPro" id="IPR029044">
    <property type="entry name" value="Nucleotide-diphossugar_trans"/>
</dbReference>
<keyword evidence="8" id="KW-0732">Signal</keyword>